<dbReference type="PANTHER" id="PTHR31904">
    <property type="entry name" value="BYPASS OF STOP CODON PROTEIN 5-RELATED"/>
    <property type="match status" value="1"/>
</dbReference>
<dbReference type="PANTHER" id="PTHR31904:SF1">
    <property type="entry name" value="BYPASS OF STOP CODON PROTEIN 5-RELATED"/>
    <property type="match status" value="1"/>
</dbReference>
<evidence type="ECO:0000256" key="1">
    <source>
        <dbReference type="SAM" id="MobiDB-lite"/>
    </source>
</evidence>
<dbReference type="AlphaFoldDB" id="F9FP61"/>
<dbReference type="STRING" id="660025.F9FP61"/>
<dbReference type="InterPro" id="IPR039634">
    <property type="entry name" value="Bul1-like"/>
</dbReference>
<evidence type="ECO:0000313" key="2">
    <source>
        <dbReference type="EMBL" id="EGU81296.1"/>
    </source>
</evidence>
<comment type="caution">
    <text evidence="2">The sequence shown here is derived from an EMBL/GenBank/DDBJ whole genome shotgun (WGS) entry which is preliminary data.</text>
</comment>
<feature type="region of interest" description="Disordered" evidence="1">
    <location>
        <begin position="1"/>
        <end position="20"/>
    </location>
</feature>
<protein>
    <submittedName>
        <fullName evidence="2">Uncharacterized protein</fullName>
    </submittedName>
</protein>
<accession>F9FP61</accession>
<gene>
    <name evidence="2" type="ORF">FOXB_08191</name>
</gene>
<dbReference type="EMBL" id="AFQF01002467">
    <property type="protein sequence ID" value="EGU81296.1"/>
    <property type="molecule type" value="Genomic_DNA"/>
</dbReference>
<name>F9FP61_FUSOF</name>
<sequence length="105" mass="11798">MPKMDQERPHTSSRRGFKSNYIIKTESPRHTATLPISITLPSPDNKILLPTFYSCLISRTYILEVVLAARSHGSSFTLRFPLQVAVDGNNETDTNSIPAYLGKYL</sequence>
<organism evidence="2">
    <name type="scientific">Fusarium oxysporum (strain Fo5176)</name>
    <name type="common">Fusarium vascular wilt</name>
    <dbReference type="NCBI Taxonomy" id="660025"/>
    <lineage>
        <taxon>Eukaryota</taxon>
        <taxon>Fungi</taxon>
        <taxon>Dikarya</taxon>
        <taxon>Ascomycota</taxon>
        <taxon>Pezizomycotina</taxon>
        <taxon>Sordariomycetes</taxon>
        <taxon>Hypocreomycetidae</taxon>
        <taxon>Hypocreales</taxon>
        <taxon>Nectriaceae</taxon>
        <taxon>Fusarium</taxon>
        <taxon>Fusarium oxysporum species complex</taxon>
    </lineage>
</organism>
<reference evidence="2" key="1">
    <citation type="journal article" date="2012" name="Mol. Plant Microbe Interact.">
        <title>A highly conserved effector in Fusarium oxysporum is required for full virulence on Arabidopsis.</title>
        <authorList>
            <person name="Thatcher L.F."/>
            <person name="Gardiner D.M."/>
            <person name="Kazan K."/>
            <person name="Manners J."/>
        </authorList>
    </citation>
    <scope>NUCLEOTIDE SEQUENCE [LARGE SCALE GENOMIC DNA]</scope>
    <source>
        <strain evidence="2">Fo5176</strain>
    </source>
</reference>
<proteinExistence type="predicted"/>
<feature type="compositionally biased region" description="Basic and acidic residues" evidence="1">
    <location>
        <begin position="1"/>
        <end position="10"/>
    </location>
</feature>